<dbReference type="WBParaSite" id="Hba_04975">
    <property type="protein sequence ID" value="Hba_04975"/>
    <property type="gene ID" value="Hba_04975"/>
</dbReference>
<sequence length="84" mass="10084">MNFIRNIVKIHLNALFKCRILLIYAWDFKENHRVKSFLIQRILTTSLLAFCQFHLIWAGSILLGYYDVHILKYKRIDGKLLLFT</sequence>
<dbReference type="Proteomes" id="UP000095283">
    <property type="component" value="Unplaced"/>
</dbReference>
<evidence type="ECO:0000313" key="3">
    <source>
        <dbReference type="WBParaSite" id="Hba_04975"/>
    </source>
</evidence>
<keyword evidence="1" id="KW-0812">Transmembrane</keyword>
<evidence type="ECO:0000313" key="2">
    <source>
        <dbReference type="Proteomes" id="UP000095283"/>
    </source>
</evidence>
<keyword evidence="1" id="KW-1133">Transmembrane helix</keyword>
<proteinExistence type="predicted"/>
<keyword evidence="2" id="KW-1185">Reference proteome</keyword>
<organism evidence="2 3">
    <name type="scientific">Heterorhabditis bacteriophora</name>
    <name type="common">Entomopathogenic nematode worm</name>
    <dbReference type="NCBI Taxonomy" id="37862"/>
    <lineage>
        <taxon>Eukaryota</taxon>
        <taxon>Metazoa</taxon>
        <taxon>Ecdysozoa</taxon>
        <taxon>Nematoda</taxon>
        <taxon>Chromadorea</taxon>
        <taxon>Rhabditida</taxon>
        <taxon>Rhabditina</taxon>
        <taxon>Rhabditomorpha</taxon>
        <taxon>Strongyloidea</taxon>
        <taxon>Heterorhabditidae</taxon>
        <taxon>Heterorhabditis</taxon>
    </lineage>
</organism>
<name>A0A1I7WIZ5_HETBA</name>
<dbReference type="AlphaFoldDB" id="A0A1I7WIZ5"/>
<accession>A0A1I7WIZ5</accession>
<keyword evidence="1" id="KW-0472">Membrane</keyword>
<reference evidence="3" key="1">
    <citation type="submission" date="2016-11" db="UniProtKB">
        <authorList>
            <consortium name="WormBaseParasite"/>
        </authorList>
    </citation>
    <scope>IDENTIFICATION</scope>
</reference>
<protein>
    <submittedName>
        <fullName evidence="3">7TM_GPCR_Srx domain-containing protein</fullName>
    </submittedName>
</protein>
<feature type="transmembrane region" description="Helical" evidence="1">
    <location>
        <begin position="46"/>
        <end position="66"/>
    </location>
</feature>
<evidence type="ECO:0000256" key="1">
    <source>
        <dbReference type="SAM" id="Phobius"/>
    </source>
</evidence>